<dbReference type="GO" id="GO:0030488">
    <property type="term" value="P:tRNA methylation"/>
    <property type="evidence" value="ECO:0007669"/>
    <property type="project" value="InterPro"/>
</dbReference>
<dbReference type="Pfam" id="PF08704">
    <property type="entry name" value="GCD14"/>
    <property type="match status" value="1"/>
</dbReference>
<dbReference type="GO" id="GO:0031515">
    <property type="term" value="C:tRNA (m1A) methyltransferase complex"/>
    <property type="evidence" value="ECO:0007669"/>
    <property type="project" value="InterPro"/>
</dbReference>
<dbReference type="InterPro" id="IPR020596">
    <property type="entry name" value="rRNA_Ade_Mease_Trfase_CS"/>
</dbReference>
<evidence type="ECO:0000256" key="1">
    <source>
        <dbReference type="ARBA" id="ARBA00022603"/>
    </source>
</evidence>
<dbReference type="GO" id="GO:0160107">
    <property type="term" value="F:tRNA (adenine(58)-N1)-methyltransferase activity"/>
    <property type="evidence" value="ECO:0007669"/>
    <property type="project" value="InterPro"/>
</dbReference>
<evidence type="ECO:0000313" key="8">
    <source>
        <dbReference type="Proteomes" id="UP001166304"/>
    </source>
</evidence>
<dbReference type="InterPro" id="IPR014816">
    <property type="entry name" value="tRNA_MeTrfase_Gcd14"/>
</dbReference>
<dbReference type="InterPro" id="IPR029063">
    <property type="entry name" value="SAM-dependent_MTases_sf"/>
</dbReference>
<dbReference type="CDD" id="cd02440">
    <property type="entry name" value="AdoMet_MTases"/>
    <property type="match status" value="1"/>
</dbReference>
<organism evidence="7 8">
    <name type="scientific">Haloarcula salina</name>
    <dbReference type="NCBI Taxonomy" id="1429914"/>
    <lineage>
        <taxon>Archaea</taxon>
        <taxon>Methanobacteriati</taxon>
        <taxon>Methanobacteriota</taxon>
        <taxon>Stenosarchaea group</taxon>
        <taxon>Halobacteria</taxon>
        <taxon>Halobacteriales</taxon>
        <taxon>Haloarculaceae</taxon>
        <taxon>Haloarcula</taxon>
    </lineage>
</organism>
<dbReference type="Proteomes" id="UP001166304">
    <property type="component" value="Unassembled WGS sequence"/>
</dbReference>
<dbReference type="EMBL" id="JAHQXE010000001">
    <property type="protein sequence ID" value="MBV0900657.1"/>
    <property type="molecule type" value="Genomic_DNA"/>
</dbReference>
<proteinExistence type="predicted"/>
<evidence type="ECO:0000259" key="6">
    <source>
        <dbReference type="Pfam" id="PF08704"/>
    </source>
</evidence>
<dbReference type="AlphaFoldDB" id="A0AA41KE96"/>
<evidence type="ECO:0000313" key="7">
    <source>
        <dbReference type="EMBL" id="MBV0900657.1"/>
    </source>
</evidence>
<evidence type="ECO:0000256" key="4">
    <source>
        <dbReference type="ARBA" id="ARBA00022694"/>
    </source>
</evidence>
<gene>
    <name evidence="7" type="ORF">KTS37_02545</name>
</gene>
<keyword evidence="4" id="KW-0819">tRNA processing</keyword>
<dbReference type="InterPro" id="IPR049470">
    <property type="entry name" value="TRM61_C"/>
</dbReference>
<keyword evidence="2" id="KW-0808">Transferase</keyword>
<dbReference type="PANTHER" id="PTHR12133">
    <property type="entry name" value="TRNA (ADENINE(58)-N(1))-METHYLTRANSFERASE"/>
    <property type="match status" value="1"/>
</dbReference>
<dbReference type="PANTHER" id="PTHR12133:SF1">
    <property type="entry name" value="TRNA (ADENINE(58)-N(1))-METHYLTRANSFERASE, MITOCHONDRIAL"/>
    <property type="match status" value="1"/>
</dbReference>
<comment type="caution">
    <text evidence="7">The sequence shown here is derived from an EMBL/GenBank/DDBJ whole genome shotgun (WGS) entry which is preliminary data.</text>
</comment>
<protein>
    <submittedName>
        <fullName evidence="7">Methyltransferase domain-containing protein</fullName>
    </submittedName>
</protein>
<accession>A0AA41KE96</accession>
<keyword evidence="3" id="KW-0949">S-adenosyl-L-methionine</keyword>
<dbReference type="PROSITE" id="PS51620">
    <property type="entry name" value="SAM_TRM61"/>
    <property type="match status" value="1"/>
</dbReference>
<sequence>MAYLFVHEDREYLLDPGERFESDLGILEVPEDVTPGEVVETHLGTGFTVRRLRGPDLFNHLERTGAPMMPRDVGLVVGKTGVAAGDRVLDAGTGTGILSAYMGRLGADVVTYERDPEFAEVARQNMAIAGVEDAVEVRTGDVTDDLDELSGFDVLTLDTEDAPTVVERTPTLLERGGSLAVYSPFVENTRAAAEAATEVGLEQVETLDTIQREMDFDDRGSRPATAGVGHTGYLTFARRP</sequence>
<keyword evidence="8" id="KW-1185">Reference proteome</keyword>
<feature type="domain" description="tRNA (adenine(58)-N(1))-methyltransferase catalytic subunit TRM61 C-terminal" evidence="6">
    <location>
        <begin position="70"/>
        <end position="215"/>
    </location>
</feature>
<reference evidence="7" key="1">
    <citation type="submission" date="2021-06" db="EMBL/GenBank/DDBJ databases">
        <title>New haloarchaea isolates fom saline soil.</title>
        <authorList>
            <person name="Duran-Viseras A."/>
            <person name="Sanchez-Porro C.S."/>
            <person name="Ventosa A."/>
        </authorList>
    </citation>
    <scope>NUCLEOTIDE SEQUENCE</scope>
    <source>
        <strain evidence="7">JCM 18369</strain>
    </source>
</reference>
<name>A0AA41KE96_9EURY</name>
<dbReference type="RefSeq" id="WP_162412054.1">
    <property type="nucleotide sequence ID" value="NZ_JAHQXE010000001.1"/>
</dbReference>
<dbReference type="Gene3D" id="3.40.50.150">
    <property type="entry name" value="Vaccinia Virus protein VP39"/>
    <property type="match status" value="1"/>
</dbReference>
<evidence type="ECO:0000256" key="5">
    <source>
        <dbReference type="SAM" id="MobiDB-lite"/>
    </source>
</evidence>
<dbReference type="SUPFAM" id="SSF53335">
    <property type="entry name" value="S-adenosyl-L-methionine-dependent methyltransferases"/>
    <property type="match status" value="1"/>
</dbReference>
<dbReference type="GO" id="GO:0000179">
    <property type="term" value="F:rRNA (adenine-N6,N6-)-dimethyltransferase activity"/>
    <property type="evidence" value="ECO:0007669"/>
    <property type="project" value="InterPro"/>
</dbReference>
<dbReference type="PROSITE" id="PS01131">
    <property type="entry name" value="RRNA_A_DIMETH"/>
    <property type="match status" value="1"/>
</dbReference>
<evidence type="ECO:0000256" key="3">
    <source>
        <dbReference type="ARBA" id="ARBA00022691"/>
    </source>
</evidence>
<keyword evidence="1 7" id="KW-0489">Methyltransferase</keyword>
<evidence type="ECO:0000256" key="2">
    <source>
        <dbReference type="ARBA" id="ARBA00022679"/>
    </source>
</evidence>
<feature type="region of interest" description="Disordered" evidence="5">
    <location>
        <begin position="217"/>
        <end position="240"/>
    </location>
</feature>